<dbReference type="STRING" id="42253.NITMOv2_2704"/>
<organism evidence="2 3">
    <name type="scientific">Nitrospira moscoviensis</name>
    <dbReference type="NCBI Taxonomy" id="42253"/>
    <lineage>
        <taxon>Bacteria</taxon>
        <taxon>Pseudomonadati</taxon>
        <taxon>Nitrospirota</taxon>
        <taxon>Nitrospiria</taxon>
        <taxon>Nitrospirales</taxon>
        <taxon>Nitrospiraceae</taxon>
        <taxon>Nitrospira</taxon>
    </lineage>
</organism>
<evidence type="ECO:0000313" key="3">
    <source>
        <dbReference type="Proteomes" id="UP000069205"/>
    </source>
</evidence>
<accession>A0A0K2GDT0</accession>
<dbReference type="KEGG" id="nmv:NITMOv2_2704"/>
<dbReference type="EMBL" id="CP011801">
    <property type="protein sequence ID" value="ALA59115.1"/>
    <property type="molecule type" value="Genomic_DNA"/>
</dbReference>
<keyword evidence="3" id="KW-1185">Reference proteome</keyword>
<proteinExistence type="predicted"/>
<sequence length="172" mass="19243">MRRCRASPSPSRTYLTITLWARHGIQPSPLLRKEGEGEVEALIGHHGHGQPTKAGQPKTRDFPSVSPAALESTLAAGLVASRLLNLIRIPGGLHEAVDCRTDKGPPCRAQRRRPQRILRPRGIGAAWTNVERHGRVPQRGFHRPLAVDLDRRAGEDGRYDERYSDHQRAPRR</sequence>
<evidence type="ECO:0000313" key="2">
    <source>
        <dbReference type="EMBL" id="ALA59115.1"/>
    </source>
</evidence>
<feature type="region of interest" description="Disordered" evidence="1">
    <location>
        <begin position="138"/>
        <end position="172"/>
    </location>
</feature>
<protein>
    <submittedName>
        <fullName evidence="2">Uncharacterized protein</fullName>
    </submittedName>
</protein>
<reference evidence="2 3" key="1">
    <citation type="journal article" date="2015" name="Proc. Natl. Acad. Sci. U.S.A.">
        <title>Expanded metabolic versatility of ubiquitous nitrite-oxidizing bacteria from the genus Nitrospira.</title>
        <authorList>
            <person name="Koch H."/>
            <person name="Lucker S."/>
            <person name="Albertsen M."/>
            <person name="Kitzinger K."/>
            <person name="Herbold C."/>
            <person name="Spieck E."/>
            <person name="Nielsen P.H."/>
            <person name="Wagner M."/>
            <person name="Daims H."/>
        </authorList>
    </citation>
    <scope>NUCLEOTIDE SEQUENCE [LARGE SCALE GENOMIC DNA]</scope>
    <source>
        <strain evidence="2 3">NSP M-1</strain>
    </source>
</reference>
<evidence type="ECO:0000256" key="1">
    <source>
        <dbReference type="SAM" id="MobiDB-lite"/>
    </source>
</evidence>
<feature type="compositionally biased region" description="Basic and acidic residues" evidence="1">
    <location>
        <begin position="148"/>
        <end position="172"/>
    </location>
</feature>
<gene>
    <name evidence="2" type="ORF">NITMOv2_2704</name>
</gene>
<dbReference type="Proteomes" id="UP000069205">
    <property type="component" value="Chromosome"/>
</dbReference>
<feature type="region of interest" description="Disordered" evidence="1">
    <location>
        <begin position="45"/>
        <end position="64"/>
    </location>
</feature>
<name>A0A0K2GDT0_NITMO</name>
<dbReference type="AlphaFoldDB" id="A0A0K2GDT0"/>